<dbReference type="KEGG" id="hce:HCW_02775"/>
<dbReference type="PATRIC" id="fig|182217.3.peg.588"/>
<dbReference type="EMBL" id="CP003479">
    <property type="protein sequence ID" value="AFI03836.1"/>
    <property type="molecule type" value="Genomic_DNA"/>
</dbReference>
<dbReference type="AlphaFoldDB" id="I0ELL7"/>
<organism evidence="2 3">
    <name type="scientific">Helicobacter cetorum (strain ATCC BAA-429 / MIT 00-7128)</name>
    <dbReference type="NCBI Taxonomy" id="182217"/>
    <lineage>
        <taxon>Bacteria</taxon>
        <taxon>Pseudomonadati</taxon>
        <taxon>Campylobacterota</taxon>
        <taxon>Epsilonproteobacteria</taxon>
        <taxon>Campylobacterales</taxon>
        <taxon>Helicobacteraceae</taxon>
        <taxon>Helicobacter</taxon>
    </lineage>
</organism>
<dbReference type="RefSeq" id="WP_014660708.1">
    <property type="nucleotide sequence ID" value="NC_017737.1"/>
</dbReference>
<evidence type="ECO:0000256" key="1">
    <source>
        <dbReference type="SAM" id="Phobius"/>
    </source>
</evidence>
<evidence type="ECO:0000313" key="2">
    <source>
        <dbReference type="EMBL" id="AFI03836.1"/>
    </source>
</evidence>
<protein>
    <submittedName>
        <fullName evidence="2">Uncharacterized protein</fullName>
    </submittedName>
</protein>
<dbReference type="Proteomes" id="UP000005010">
    <property type="component" value="Chromosome"/>
</dbReference>
<keyword evidence="1" id="KW-0472">Membrane</keyword>
<reference evidence="3" key="1">
    <citation type="submission" date="2012-04" db="EMBL/GenBank/DDBJ databases">
        <title>Complete genome sequence of Helicobacter cetorum strain MIT 00-7128.</title>
        <authorList>
            <person name="Kersulyte D."/>
            <person name="Berg D.E."/>
        </authorList>
    </citation>
    <scope>NUCLEOTIDE SEQUENCE [LARGE SCALE GENOMIC DNA]</scope>
    <source>
        <strain evidence="3">MIT 00-7128</strain>
    </source>
</reference>
<keyword evidence="1" id="KW-0812">Transmembrane</keyword>
<evidence type="ECO:0000313" key="3">
    <source>
        <dbReference type="Proteomes" id="UP000005010"/>
    </source>
</evidence>
<keyword evidence="3" id="KW-1185">Reference proteome</keyword>
<dbReference type="HOGENOM" id="CLU_2752239_0_0_7"/>
<name>I0ELL7_HELC0</name>
<proteinExistence type="predicted"/>
<keyword evidence="1" id="KW-1133">Transmembrane helix</keyword>
<dbReference type="STRING" id="182217.HCW_02775"/>
<accession>I0ELL7</accession>
<sequence>MRNVVENLEVNLNKDTKVDIKIDNKEMLEEYLKSRLKQSELKYKKITFSICFIVVCICLTCAYIFKGF</sequence>
<gene>
    <name evidence="2" type="ordered locus">HCW_02775</name>
</gene>
<feature type="transmembrane region" description="Helical" evidence="1">
    <location>
        <begin position="46"/>
        <end position="65"/>
    </location>
</feature>